<name>A0ABV8PZM3_9BACT</name>
<feature type="transmembrane region" description="Helical" evidence="1">
    <location>
        <begin position="127"/>
        <end position="151"/>
    </location>
</feature>
<evidence type="ECO:0000259" key="2">
    <source>
        <dbReference type="Pfam" id="PF13386"/>
    </source>
</evidence>
<dbReference type="RefSeq" id="WP_379014338.1">
    <property type="nucleotide sequence ID" value="NZ_JBHSDC010000022.1"/>
</dbReference>
<feature type="domain" description="Urease accessory protein UreH-like transmembrane" evidence="2">
    <location>
        <begin position="8"/>
        <end position="202"/>
    </location>
</feature>
<reference evidence="4" key="1">
    <citation type="journal article" date="2019" name="Int. J. Syst. Evol. Microbiol.">
        <title>The Global Catalogue of Microorganisms (GCM) 10K type strain sequencing project: providing services to taxonomists for standard genome sequencing and annotation.</title>
        <authorList>
            <consortium name="The Broad Institute Genomics Platform"/>
            <consortium name="The Broad Institute Genome Sequencing Center for Infectious Disease"/>
            <person name="Wu L."/>
            <person name="Ma J."/>
        </authorList>
    </citation>
    <scope>NUCLEOTIDE SEQUENCE [LARGE SCALE GENOMIC DNA]</scope>
    <source>
        <strain evidence="4">CECT 8010</strain>
    </source>
</reference>
<keyword evidence="1" id="KW-1133">Transmembrane helix</keyword>
<feature type="transmembrane region" description="Helical" evidence="1">
    <location>
        <begin position="194"/>
        <end position="215"/>
    </location>
</feature>
<dbReference type="PANTHER" id="PTHR42208">
    <property type="entry name" value="HEAVY METAL TRANSPORTER-RELATED"/>
    <property type="match status" value="1"/>
</dbReference>
<dbReference type="PANTHER" id="PTHR42208:SF1">
    <property type="entry name" value="HEAVY METAL TRANSPORTER"/>
    <property type="match status" value="1"/>
</dbReference>
<organism evidence="3 4">
    <name type="scientific">Parasediminibacterium paludis</name>
    <dbReference type="NCBI Taxonomy" id="908966"/>
    <lineage>
        <taxon>Bacteria</taxon>
        <taxon>Pseudomonadati</taxon>
        <taxon>Bacteroidota</taxon>
        <taxon>Chitinophagia</taxon>
        <taxon>Chitinophagales</taxon>
        <taxon>Chitinophagaceae</taxon>
        <taxon>Parasediminibacterium</taxon>
    </lineage>
</organism>
<proteinExistence type="predicted"/>
<feature type="transmembrane region" description="Helical" evidence="1">
    <location>
        <begin position="157"/>
        <end position="182"/>
    </location>
</feature>
<keyword evidence="1" id="KW-0812">Transmembrane</keyword>
<sequence>MVAIALIGFSIGFLGSFHCVGMCGPIALSLPIMHETKAKRLLLIFLYNIGRATTYAGFGALVGMVSNRFFLTGYQQVLSIVLGCLILVVLIASKFMNLGATIFKGFHLRVQGLLAKYLHGQKNTAHFYIIGSVNGLLPCGLVYMGIAAAAATGSILYATWLMFAFGLGTLPLMFSLMIVGRAIPITIKQQLRKALPYCVGLMACLLILRGMNLGIPFVSPIMNHAGSGVISCH</sequence>
<keyword evidence="1" id="KW-0472">Membrane</keyword>
<keyword evidence="4" id="KW-1185">Reference proteome</keyword>
<comment type="caution">
    <text evidence="3">The sequence shown here is derived from an EMBL/GenBank/DDBJ whole genome shotgun (WGS) entry which is preliminary data.</text>
</comment>
<dbReference type="InterPro" id="IPR039447">
    <property type="entry name" value="UreH-like_TM_dom"/>
</dbReference>
<evidence type="ECO:0000313" key="3">
    <source>
        <dbReference type="EMBL" id="MFC4232471.1"/>
    </source>
</evidence>
<gene>
    <name evidence="3" type="ORF">ACFOW1_11245</name>
</gene>
<dbReference type="EMBL" id="JBHSDC010000022">
    <property type="protein sequence ID" value="MFC4232471.1"/>
    <property type="molecule type" value="Genomic_DNA"/>
</dbReference>
<feature type="transmembrane region" description="Helical" evidence="1">
    <location>
        <begin position="42"/>
        <end position="65"/>
    </location>
</feature>
<dbReference type="Proteomes" id="UP001595906">
    <property type="component" value="Unassembled WGS sequence"/>
</dbReference>
<accession>A0ABV8PZM3</accession>
<protein>
    <submittedName>
        <fullName evidence="3">Sulfite exporter TauE/SafE family protein</fullName>
    </submittedName>
</protein>
<feature type="transmembrane region" description="Helical" evidence="1">
    <location>
        <begin position="77"/>
        <end position="106"/>
    </location>
</feature>
<evidence type="ECO:0000313" key="4">
    <source>
        <dbReference type="Proteomes" id="UP001595906"/>
    </source>
</evidence>
<feature type="transmembrane region" description="Helical" evidence="1">
    <location>
        <begin position="6"/>
        <end position="30"/>
    </location>
</feature>
<evidence type="ECO:0000256" key="1">
    <source>
        <dbReference type="SAM" id="Phobius"/>
    </source>
</evidence>
<dbReference type="Pfam" id="PF13386">
    <property type="entry name" value="DsbD_2"/>
    <property type="match status" value="1"/>
</dbReference>